<evidence type="ECO:0000313" key="2">
    <source>
        <dbReference type="Proteomes" id="UP000624244"/>
    </source>
</evidence>
<sequence>MHMHMLLLPPTSTWCWSRLVLTMVHKIPGAQRQHLAPPTSLHHVYRWLAVAMQAHVVVSVSTTYLLVRPHTPPAAQSYLFDPTHVHGYEHTANQWHQSNASVPPPLHLSPSHGQALQIRFER</sequence>
<name>A0A8H5ZQV2_COCSA</name>
<comment type="caution">
    <text evidence="1">The sequence shown here is derived from an EMBL/GenBank/DDBJ whole genome shotgun (WGS) entry which is preliminary data.</text>
</comment>
<dbReference type="AlphaFoldDB" id="A0A8H5ZQV2"/>
<reference evidence="1" key="1">
    <citation type="submission" date="2019-11" db="EMBL/GenBank/DDBJ databases">
        <title>Bipolaris sorokiniana Genome sequencing.</title>
        <authorList>
            <person name="Wang H."/>
        </authorList>
    </citation>
    <scope>NUCLEOTIDE SEQUENCE</scope>
</reference>
<dbReference type="EMBL" id="WNKQ01000004">
    <property type="protein sequence ID" value="KAF5852178.1"/>
    <property type="molecule type" value="Genomic_DNA"/>
</dbReference>
<dbReference type="Proteomes" id="UP000624244">
    <property type="component" value="Unassembled WGS sequence"/>
</dbReference>
<organism evidence="1 2">
    <name type="scientific">Cochliobolus sativus</name>
    <name type="common">Common root rot and spot blotch fungus</name>
    <name type="synonym">Bipolaris sorokiniana</name>
    <dbReference type="NCBI Taxonomy" id="45130"/>
    <lineage>
        <taxon>Eukaryota</taxon>
        <taxon>Fungi</taxon>
        <taxon>Dikarya</taxon>
        <taxon>Ascomycota</taxon>
        <taxon>Pezizomycotina</taxon>
        <taxon>Dothideomycetes</taxon>
        <taxon>Pleosporomycetidae</taxon>
        <taxon>Pleosporales</taxon>
        <taxon>Pleosporineae</taxon>
        <taxon>Pleosporaceae</taxon>
        <taxon>Bipolaris</taxon>
    </lineage>
</organism>
<evidence type="ECO:0000313" key="1">
    <source>
        <dbReference type="EMBL" id="KAF5852178.1"/>
    </source>
</evidence>
<accession>A0A8H5ZQV2</accession>
<gene>
    <name evidence="1" type="ORF">GGP41_000933</name>
</gene>
<proteinExistence type="predicted"/>
<protein>
    <submittedName>
        <fullName evidence="1">Uncharacterized protein</fullName>
    </submittedName>
</protein>